<gene>
    <name evidence="1" type="ORF">DA73_0224300</name>
</gene>
<accession>A0A0C1R1Y4</accession>
<reference evidence="1" key="1">
    <citation type="journal article" date="2015" name="Genome Announc.">
        <title>Draft Genome Sequence of Tolypothrix boutellei Strain VB521301.</title>
        <authorList>
            <person name="Chandrababunaidu M.M."/>
            <person name="Singh D."/>
            <person name="Sen D."/>
            <person name="Bhan S."/>
            <person name="Das S."/>
            <person name="Gupta A."/>
            <person name="Adhikary S.P."/>
            <person name="Tripathy S."/>
        </authorList>
    </citation>
    <scope>NUCLEOTIDE SEQUENCE</scope>
    <source>
        <strain evidence="1">VB521301</strain>
    </source>
</reference>
<name>A0A0C1R1Y4_9CYAN</name>
<proteinExistence type="predicted"/>
<organism evidence="1">
    <name type="scientific">Tolypothrix bouteillei VB521301</name>
    <dbReference type="NCBI Taxonomy" id="1479485"/>
    <lineage>
        <taxon>Bacteria</taxon>
        <taxon>Bacillati</taxon>
        <taxon>Cyanobacteriota</taxon>
        <taxon>Cyanophyceae</taxon>
        <taxon>Nostocales</taxon>
        <taxon>Tolypothrichaceae</taxon>
        <taxon>Tolypothrix</taxon>
    </lineage>
</organism>
<dbReference type="AlphaFoldDB" id="A0A0C1R1Y4"/>
<comment type="caution">
    <text evidence="1">The sequence shown here is derived from an EMBL/GenBank/DDBJ whole genome shotgun (WGS) entry which is preliminary data.</text>
</comment>
<sequence length="107" mass="12445">MLASSVSPLFKSLNEALEYSESIRCLHLSIFQLTQPYQNWFEEKFLDTFVESMLGAVENFNYDELINVASFYYNLNVSEEMKEYFFDVQDICIKILGAMGCQVPKIN</sequence>
<evidence type="ECO:0000313" key="1">
    <source>
        <dbReference type="EMBL" id="KIE09868.1"/>
    </source>
</evidence>
<dbReference type="OrthoDB" id="9904914at2"/>
<protein>
    <submittedName>
        <fullName evidence="1">Uncharacterized protein</fullName>
    </submittedName>
</protein>
<dbReference type="EMBL" id="JHEG02000053">
    <property type="protein sequence ID" value="KIE09868.1"/>
    <property type="molecule type" value="Genomic_DNA"/>
</dbReference>